<evidence type="ECO:0000313" key="3">
    <source>
        <dbReference type="Proteomes" id="UP001309299"/>
    </source>
</evidence>
<dbReference type="InterPro" id="IPR007139">
    <property type="entry name" value="DUF349"/>
</dbReference>
<dbReference type="Pfam" id="PF03993">
    <property type="entry name" value="DUF349"/>
    <property type="match status" value="3"/>
</dbReference>
<organism evidence="2 3">
    <name type="scientific">Cutibacterium avidum</name>
    <dbReference type="NCBI Taxonomy" id="33010"/>
    <lineage>
        <taxon>Bacteria</taxon>
        <taxon>Bacillati</taxon>
        <taxon>Actinomycetota</taxon>
        <taxon>Actinomycetes</taxon>
        <taxon>Propionibacteriales</taxon>
        <taxon>Propionibacteriaceae</taxon>
        <taxon>Cutibacterium</taxon>
    </lineage>
</organism>
<reference evidence="2" key="1">
    <citation type="submission" date="2024-02" db="EMBL/GenBank/DDBJ databases">
        <title>Bacterial skin colonization with Propionibacterium avidum as a risk factor for Periprosthetic Joint Infections - a single-center prospective study.</title>
        <authorList>
            <person name="Achermann Y."/>
        </authorList>
    </citation>
    <scope>NUCLEOTIDE SEQUENCE</scope>
    <source>
        <strain evidence="2">PAVI-2017310195</strain>
    </source>
</reference>
<protein>
    <submittedName>
        <fullName evidence="2">DUF349 domain-containing protein</fullName>
    </submittedName>
</protein>
<evidence type="ECO:0000256" key="1">
    <source>
        <dbReference type="SAM" id="Coils"/>
    </source>
</evidence>
<accession>A0AB35XF87</accession>
<proteinExistence type="predicted"/>
<dbReference type="AlphaFoldDB" id="A0AB35XF87"/>
<sequence length="432" mass="49364">MMKDAMNTFAILSGKMERMSHAQAPQSFGRVDDDGTVYVRTSDGERPVGQVPDSTSEEALEFFVRRYHALETEVSLLESRVSSGTASPEEARSAASKLVTSIREANAVGDLESLAARVEALSPTIDAKAETRREERAEAKARAKQAKEDMVAKAEAIAAGTDWRGGIGKFRDLLEEWRHLPRIDKTTDDELWHRFSGARTAFTRRRKQHMAEQNHLREKARVLKEQIIEEARPLADSTAWSETSRQFRDLMNRWKAAGPAPRDIDEKLWKEFRAIQDKFFDARSTAQSQQDEEYRGNQEVKEKLLDEAEKDILPVKDIEEAKAKFRSFLEKFNEVGRVPRDAMKRIDARVRDLERQVHSAEEAEWKRTDPQARERARATVDMFSAQIDKLSAHAEKAEAAGHTKEAEKDRESIRTYQTWLEEAQKALDEFSA</sequence>
<dbReference type="Proteomes" id="UP001309299">
    <property type="component" value="Unassembled WGS sequence"/>
</dbReference>
<dbReference type="EMBL" id="JBAKUA010000001">
    <property type="protein sequence ID" value="MEH1545579.1"/>
    <property type="molecule type" value="Genomic_DNA"/>
</dbReference>
<comment type="caution">
    <text evidence="2">The sequence shown here is derived from an EMBL/GenBank/DDBJ whole genome shotgun (WGS) entry which is preliminary data.</text>
</comment>
<evidence type="ECO:0000313" key="2">
    <source>
        <dbReference type="EMBL" id="MEH1545579.1"/>
    </source>
</evidence>
<gene>
    <name evidence="2" type="ORF">V7F78_00780</name>
</gene>
<feature type="coiled-coil region" evidence="1">
    <location>
        <begin position="127"/>
        <end position="156"/>
    </location>
</feature>
<dbReference type="RefSeq" id="WP_187117035.1">
    <property type="nucleotide sequence ID" value="NZ_CABKSM010000001.1"/>
</dbReference>
<keyword evidence="1" id="KW-0175">Coiled coil</keyword>
<name>A0AB35XF87_9ACTN</name>